<dbReference type="GeneID" id="14891061"/>
<evidence type="ECO:0008006" key="4">
    <source>
        <dbReference type="Google" id="ProtNLM"/>
    </source>
</evidence>
<feature type="transmembrane region" description="Helical" evidence="1">
    <location>
        <begin position="196"/>
        <end position="216"/>
    </location>
</feature>
<keyword evidence="1" id="KW-1133">Transmembrane helix</keyword>
<evidence type="ECO:0000256" key="1">
    <source>
        <dbReference type="SAM" id="Phobius"/>
    </source>
</evidence>
<protein>
    <recommendedName>
        <fullName evidence="4">Transmembrane protein</fullName>
    </recommendedName>
</protein>
<dbReference type="KEGG" id="eiv:EIN_381110"/>
<dbReference type="EMBL" id="KB206395">
    <property type="protein sequence ID" value="ELP92154.1"/>
    <property type="molecule type" value="Genomic_DNA"/>
</dbReference>
<evidence type="ECO:0000313" key="2">
    <source>
        <dbReference type="EMBL" id="ELP92154.1"/>
    </source>
</evidence>
<proteinExistence type="predicted"/>
<dbReference type="AlphaFoldDB" id="A0A0A1UG21"/>
<dbReference type="RefSeq" id="XP_004258925.1">
    <property type="nucleotide sequence ID" value="XM_004258877.1"/>
</dbReference>
<organism evidence="2 3">
    <name type="scientific">Entamoeba invadens IP1</name>
    <dbReference type="NCBI Taxonomy" id="370355"/>
    <lineage>
        <taxon>Eukaryota</taxon>
        <taxon>Amoebozoa</taxon>
        <taxon>Evosea</taxon>
        <taxon>Archamoebae</taxon>
        <taxon>Mastigamoebida</taxon>
        <taxon>Entamoebidae</taxon>
        <taxon>Entamoeba</taxon>
    </lineage>
</organism>
<feature type="transmembrane region" description="Helical" evidence="1">
    <location>
        <begin position="97"/>
        <end position="122"/>
    </location>
</feature>
<keyword evidence="1" id="KW-0812">Transmembrane</keyword>
<evidence type="ECO:0000313" key="3">
    <source>
        <dbReference type="Proteomes" id="UP000014680"/>
    </source>
</evidence>
<feature type="transmembrane region" description="Helical" evidence="1">
    <location>
        <begin position="67"/>
        <end position="90"/>
    </location>
</feature>
<reference evidence="2 3" key="1">
    <citation type="submission" date="2012-10" db="EMBL/GenBank/DDBJ databases">
        <authorList>
            <person name="Zafar N."/>
            <person name="Inman J."/>
            <person name="Hall N."/>
            <person name="Lorenzi H."/>
            <person name="Caler E."/>
        </authorList>
    </citation>
    <scope>NUCLEOTIDE SEQUENCE [LARGE SCALE GENOMIC DNA]</scope>
    <source>
        <strain evidence="2 3">IP1</strain>
    </source>
</reference>
<name>A0A0A1UG21_ENTIV</name>
<gene>
    <name evidence="2" type="ORF">EIN_381110</name>
</gene>
<keyword evidence="1" id="KW-0472">Membrane</keyword>
<accession>A0A0A1UG21</accession>
<feature type="transmembrane region" description="Helical" evidence="1">
    <location>
        <begin position="12"/>
        <end position="38"/>
    </location>
</feature>
<dbReference type="Proteomes" id="UP000014680">
    <property type="component" value="Unassembled WGS sequence"/>
</dbReference>
<sequence length="237" mass="25909">MGCCALVKRAAIGAIIGIILTVIAIILIFPFVAVSFVYSKDLKDYNTCISDYTLEDMDIYHFVYESGYWFALLNVVFLAGVAIMTILSFIPCVGCIGWIITCPAACGCIPFIVIGSLCLVWGTGMSVDTWQNQQKYCFEKTYNCCFNETGCVVPDWSDYSESSNQPEKQLTEEASQSSSGMVLCGEKPMEDNDFSVTLIAVSLICGGFFMACYPTITGSTSSSEIKTGKKKEYEALG</sequence>
<keyword evidence="3" id="KW-1185">Reference proteome</keyword>
<dbReference type="VEuPathDB" id="AmoebaDB:EIN_381110"/>